<dbReference type="AlphaFoldDB" id="A0A1Y0CQI9"/>
<accession>A0A1Y0CQI9</accession>
<keyword evidence="4" id="KW-1185">Reference proteome</keyword>
<dbReference type="Proteomes" id="UP000323393">
    <property type="component" value="Unassembled WGS sequence"/>
</dbReference>
<sequence>MADYAVENVQLRLMYELGEDEKGNLLFRSKNYNNIKVDAEATALLQAAGAISGLQATPVSNVRRSELHYLG</sequence>
<dbReference type="KEGG" id="bhk:B4U37_14850"/>
<protein>
    <submittedName>
        <fullName evidence="3">DUF1659 domain-containing protein</fullName>
    </submittedName>
</protein>
<dbReference type="GeneID" id="96739696"/>
<dbReference type="EMBL" id="VTEU01000003">
    <property type="protein sequence ID" value="TYS59304.1"/>
    <property type="molecule type" value="Genomic_DNA"/>
</dbReference>
<gene>
    <name evidence="2" type="ORF">B4U37_14850</name>
    <name evidence="3" type="ORF">FZC74_11275</name>
</gene>
<proteinExistence type="predicted"/>
<evidence type="ECO:0000313" key="5">
    <source>
        <dbReference type="Proteomes" id="UP000323393"/>
    </source>
</evidence>
<organism evidence="3 5">
    <name type="scientific">Sutcliffiella horikoshii</name>
    <dbReference type="NCBI Taxonomy" id="79883"/>
    <lineage>
        <taxon>Bacteria</taxon>
        <taxon>Bacillati</taxon>
        <taxon>Bacillota</taxon>
        <taxon>Bacilli</taxon>
        <taxon>Bacillales</taxon>
        <taxon>Bacillaceae</taxon>
        <taxon>Sutcliffiella</taxon>
    </lineage>
</organism>
<evidence type="ECO:0000313" key="4">
    <source>
        <dbReference type="Proteomes" id="UP000195573"/>
    </source>
</evidence>
<reference evidence="3 5" key="2">
    <citation type="submission" date="2019-08" db="EMBL/GenBank/DDBJ databases">
        <title>Bacillus genomes from the desert of Cuatro Cienegas, Coahuila.</title>
        <authorList>
            <person name="Olmedo-Alvarez G."/>
        </authorList>
    </citation>
    <scope>NUCLEOTIDE SEQUENCE [LARGE SCALE GENOMIC DNA]</scope>
    <source>
        <strain evidence="3 5">CH88_3T</strain>
    </source>
</reference>
<name>A0A1Y0CQI9_9BACI</name>
<evidence type="ECO:0000259" key="1">
    <source>
        <dbReference type="Pfam" id="PF07872"/>
    </source>
</evidence>
<dbReference type="Pfam" id="PF07872">
    <property type="entry name" value="DUF1659"/>
    <property type="match status" value="1"/>
</dbReference>
<dbReference type="EMBL" id="CP020880">
    <property type="protein sequence ID" value="ART77246.1"/>
    <property type="molecule type" value="Genomic_DNA"/>
</dbReference>
<dbReference type="InterPro" id="IPR012454">
    <property type="entry name" value="DUF1659"/>
</dbReference>
<reference evidence="2 4" key="1">
    <citation type="submission" date="2017-04" db="EMBL/GenBank/DDBJ databases">
        <title>Complete Genome Sequence of the Bacillus horikoshii 20a strain from Cuatro Cienegas, Coahuila, Mexico.</title>
        <authorList>
            <person name="Zarza E."/>
            <person name="Alcaraz L.D."/>
            <person name="Aguilar-Salinas B."/>
            <person name="Islas A."/>
            <person name="Olmedo-Alvarez G."/>
        </authorList>
    </citation>
    <scope>NUCLEOTIDE SEQUENCE [LARGE SCALE GENOMIC DNA]</scope>
    <source>
        <strain evidence="2 4">20a</strain>
    </source>
</reference>
<dbReference type="Proteomes" id="UP000195573">
    <property type="component" value="Chromosome"/>
</dbReference>
<feature type="domain" description="DUF1659" evidence="1">
    <location>
        <begin position="7"/>
        <end position="66"/>
    </location>
</feature>
<evidence type="ECO:0000313" key="2">
    <source>
        <dbReference type="EMBL" id="ART77246.1"/>
    </source>
</evidence>
<evidence type="ECO:0000313" key="3">
    <source>
        <dbReference type="EMBL" id="TYS59304.1"/>
    </source>
</evidence>
<dbReference type="RefSeq" id="WP_088018848.1">
    <property type="nucleotide sequence ID" value="NZ_CP020880.1"/>
</dbReference>